<feature type="region of interest" description="Disordered" evidence="4">
    <location>
        <begin position="880"/>
        <end position="900"/>
    </location>
</feature>
<dbReference type="PANTHER" id="PTHR23073">
    <property type="entry name" value="26S PROTEASOME REGULATORY SUBUNIT"/>
    <property type="match status" value="1"/>
</dbReference>
<dbReference type="Proteomes" id="UP000694240">
    <property type="component" value="Chromosome 4"/>
</dbReference>
<dbReference type="InterPro" id="IPR004252">
    <property type="entry name" value="Probable_transposase_24"/>
</dbReference>
<dbReference type="GO" id="GO:0000502">
    <property type="term" value="C:proteasome complex"/>
    <property type="evidence" value="ECO:0007669"/>
    <property type="project" value="UniProtKB-ARBA"/>
</dbReference>
<evidence type="ECO:0000259" key="5">
    <source>
        <dbReference type="SMART" id="SM00382"/>
    </source>
</evidence>
<evidence type="ECO:0000256" key="2">
    <source>
        <dbReference type="ARBA" id="ARBA00022741"/>
    </source>
</evidence>
<comment type="caution">
    <text evidence="6">The sequence shown here is derived from an EMBL/GenBank/DDBJ whole genome shotgun (WGS) entry which is preliminary data.</text>
</comment>
<proteinExistence type="inferred from homology"/>
<keyword evidence="3" id="KW-0067">ATP-binding</keyword>
<feature type="compositionally biased region" description="Polar residues" evidence="4">
    <location>
        <begin position="264"/>
        <end position="289"/>
    </location>
</feature>
<dbReference type="Pfam" id="PF13960">
    <property type="entry name" value="DUF4218"/>
    <property type="match status" value="1"/>
</dbReference>
<keyword evidence="2" id="KW-0547">Nucleotide-binding</keyword>
<feature type="region of interest" description="Disordered" evidence="4">
    <location>
        <begin position="1184"/>
        <end position="1210"/>
    </location>
</feature>
<keyword evidence="7" id="KW-1185">Reference proteome</keyword>
<feature type="region of interest" description="Disordered" evidence="4">
    <location>
        <begin position="703"/>
        <end position="728"/>
    </location>
</feature>
<comment type="similarity">
    <text evidence="1">Belongs to the AAA ATPase family.</text>
</comment>
<dbReference type="EMBL" id="JAEFBK010000004">
    <property type="protein sequence ID" value="KAG7615168.1"/>
    <property type="molecule type" value="Genomic_DNA"/>
</dbReference>
<name>A0A8T2DT80_9BRAS</name>
<dbReference type="InterPro" id="IPR025452">
    <property type="entry name" value="DUF4218"/>
</dbReference>
<evidence type="ECO:0000256" key="3">
    <source>
        <dbReference type="ARBA" id="ARBA00022840"/>
    </source>
</evidence>
<accession>A0A8T2DT80</accession>
<reference evidence="6 7" key="1">
    <citation type="submission" date="2020-12" db="EMBL/GenBank/DDBJ databases">
        <title>Concerted genomic and epigenomic changes stabilize Arabidopsis allopolyploids.</title>
        <authorList>
            <person name="Chen Z."/>
        </authorList>
    </citation>
    <scope>NUCLEOTIDE SEQUENCE [LARGE SCALE GENOMIC DNA]</scope>
    <source>
        <strain evidence="6">Allo738</strain>
        <tissue evidence="6">Leaf</tissue>
    </source>
</reference>
<organism evidence="6 7">
    <name type="scientific">Arabidopsis thaliana x Arabidopsis arenosa</name>
    <dbReference type="NCBI Taxonomy" id="1240361"/>
    <lineage>
        <taxon>Eukaryota</taxon>
        <taxon>Viridiplantae</taxon>
        <taxon>Streptophyta</taxon>
        <taxon>Embryophyta</taxon>
        <taxon>Tracheophyta</taxon>
        <taxon>Spermatophyta</taxon>
        <taxon>Magnoliopsida</taxon>
        <taxon>eudicotyledons</taxon>
        <taxon>Gunneridae</taxon>
        <taxon>Pentapetalae</taxon>
        <taxon>rosids</taxon>
        <taxon>malvids</taxon>
        <taxon>Brassicales</taxon>
        <taxon>Brassicaceae</taxon>
        <taxon>Camelineae</taxon>
        <taxon>Arabidopsis</taxon>
    </lineage>
</organism>
<feature type="domain" description="AAA+ ATPase" evidence="5">
    <location>
        <begin position="970"/>
        <end position="1105"/>
    </location>
</feature>
<evidence type="ECO:0000313" key="7">
    <source>
        <dbReference type="Proteomes" id="UP000694240"/>
    </source>
</evidence>
<dbReference type="InterPro" id="IPR050221">
    <property type="entry name" value="26S_Proteasome_ATPase"/>
</dbReference>
<dbReference type="InterPro" id="IPR003959">
    <property type="entry name" value="ATPase_AAA_core"/>
</dbReference>
<evidence type="ECO:0000256" key="4">
    <source>
        <dbReference type="SAM" id="MobiDB-lite"/>
    </source>
</evidence>
<dbReference type="Pfam" id="PF00004">
    <property type="entry name" value="AAA"/>
    <property type="match status" value="1"/>
</dbReference>
<evidence type="ECO:0000256" key="1">
    <source>
        <dbReference type="ARBA" id="ARBA00006914"/>
    </source>
</evidence>
<gene>
    <name evidence="6" type="ORF">ISN45_At04g005870</name>
</gene>
<dbReference type="PROSITE" id="PS00674">
    <property type="entry name" value="AAA"/>
    <property type="match status" value="1"/>
</dbReference>
<dbReference type="InterPro" id="IPR003960">
    <property type="entry name" value="ATPase_AAA_CS"/>
</dbReference>
<dbReference type="SMART" id="SM00382">
    <property type="entry name" value="AAA"/>
    <property type="match status" value="1"/>
</dbReference>
<evidence type="ECO:0000313" key="6">
    <source>
        <dbReference type="EMBL" id="KAG7615168.1"/>
    </source>
</evidence>
<dbReference type="GO" id="GO:0016887">
    <property type="term" value="F:ATP hydrolysis activity"/>
    <property type="evidence" value="ECO:0007669"/>
    <property type="project" value="InterPro"/>
</dbReference>
<dbReference type="Pfam" id="PF03004">
    <property type="entry name" value="Transposase_24"/>
    <property type="match status" value="1"/>
</dbReference>
<dbReference type="CDD" id="cd19481">
    <property type="entry name" value="RecA-like_protease"/>
    <property type="match status" value="1"/>
</dbReference>
<feature type="region of interest" description="Disordered" evidence="4">
    <location>
        <begin position="264"/>
        <end position="300"/>
    </location>
</feature>
<protein>
    <submittedName>
        <fullName evidence="6">ATPase AAA-type core</fullName>
    </submittedName>
</protein>
<sequence length="1210" mass="136468">MQFRWMYPFERFMKSLKEKAKNLARVEGSIVAGSLTEETSHFTSYYFSPNVRTKKTHPRRYDDGGVAPTYNVPDVPDTFGQIGRLAEKSKEVWWDDHAISRAAHNYILRNVDYIQKFERLFDSQIREAYPGLEDKEYEIYKDRDFARWLKFYVTNGCGSEALPLWLHEIVQKPRSKITTTPMYFTRGYTFHTYPNESRRATADYGIHVEGETEFNEILQQILEVEYPRLLNWKCVLFKCDWFDLVIGRGVRVNNLGVVEGYGFRSQQRPSTPLSEGNSSAVQGNRQTGGPQPPINVNPQAGGLRTNPEALLLMPVDDPIEFPEHIRYQGQAILEHRSSRTRPKAFLPVPCLFDDDPAVASIVWNIFERDFKEPHANWTQTPLPVIDRWYETFAQVYNWDRAINKRVRIEFEAKLKDRMSDQVSRWKGKWREKGDAAMPRWNARYHDPDGLGIHKHRFGETSYQARAKKHCEMTGETTQDFLLLLDETHRKFDGSFNDKNSEEIYNEVSSRIQEEEFQLCSDNTTESAASGGLSVQAKNKIYAAVAPKKKGRIYGAGSLQLEASSAHIGSSVPREDSIELSQKLAAAEALIANQAEKITSFDLEELCKTTPMAILDKLFRASRAWRGSLSHSKSMVPSQSPRARELRRCFHHGNFEQSNSKVNQVLRSCSTLNDSPYFSMAPAVLGALFSVGVIGVAYAESDEANNDKSSAPIDPNDETSSAPIDPPPNYVDIAKKERARVEELIQSKGTQYGSYPRFNVAVRGQKITLKFQVPSTCEVAQLISNIGSQLGVKVSDRTGGSDMLLRAWDNPVAWQITLRSVENKKKLGESEDDSDDDLCILIFGSLLTSDKVEVEFIKKGSLTTEELEAFVSALGVAGTKAGQNKGSGSRGSTRDSSTDKSISQLESMGVRIYGVNKPLGDDSMDEISWDNIAGYDQQKREIEDTILMALHSPEVYDDIVRGTRSKFESNRPRAVLFEGPPGTGKTSCARVIANQAGIPLLYVPLEAVMSKYYGESERLLGAVFSQANELPDGAIIFLDEIDAFAISRDSEMHEATRRVLSVLLRQIDGFEQEKKVVVIAATNRKQDLDPALISRFDSMIMFDLPDLQTRQEIIAQYAKQLSKPELVQLAQATEAMSGRDIRDVCQGAERTWASKLIRRAKAGGEEQKITLPPIQEYLESAEARRKSLRSVTEQKEQKFAARSKKPLLDFE</sequence>
<dbReference type="GO" id="GO:0005524">
    <property type="term" value="F:ATP binding"/>
    <property type="evidence" value="ECO:0007669"/>
    <property type="project" value="UniProtKB-KW"/>
</dbReference>
<dbReference type="AlphaFoldDB" id="A0A8T2DT80"/>
<dbReference type="InterPro" id="IPR003593">
    <property type="entry name" value="AAA+_ATPase"/>
</dbReference>